<evidence type="ECO:0000313" key="1">
    <source>
        <dbReference type="EMBL" id="KAH3894592.1"/>
    </source>
</evidence>
<gene>
    <name evidence="1" type="ORF">DPMN_018749</name>
</gene>
<dbReference type="EMBL" id="JAIWYP010000001">
    <property type="protein sequence ID" value="KAH3894592.1"/>
    <property type="molecule type" value="Genomic_DNA"/>
</dbReference>
<protein>
    <submittedName>
        <fullName evidence="1">Uncharacterized protein</fullName>
    </submittedName>
</protein>
<keyword evidence="2" id="KW-1185">Reference proteome</keyword>
<dbReference type="Proteomes" id="UP000828390">
    <property type="component" value="Unassembled WGS sequence"/>
</dbReference>
<comment type="caution">
    <text evidence="1">The sequence shown here is derived from an EMBL/GenBank/DDBJ whole genome shotgun (WGS) entry which is preliminary data.</text>
</comment>
<dbReference type="AlphaFoldDB" id="A0A9D4NDS3"/>
<reference evidence="1" key="2">
    <citation type="submission" date="2020-11" db="EMBL/GenBank/DDBJ databases">
        <authorList>
            <person name="McCartney M.A."/>
            <person name="Auch B."/>
            <person name="Kono T."/>
            <person name="Mallez S."/>
            <person name="Becker A."/>
            <person name="Gohl D.M."/>
            <person name="Silverstein K.A.T."/>
            <person name="Koren S."/>
            <person name="Bechman K.B."/>
            <person name="Herman A."/>
            <person name="Abrahante J.E."/>
            <person name="Garbe J."/>
        </authorList>
    </citation>
    <scope>NUCLEOTIDE SEQUENCE</scope>
    <source>
        <strain evidence="1">Duluth1</strain>
        <tissue evidence="1">Whole animal</tissue>
    </source>
</reference>
<reference evidence="1" key="1">
    <citation type="journal article" date="2019" name="bioRxiv">
        <title>The Genome of the Zebra Mussel, Dreissena polymorpha: A Resource for Invasive Species Research.</title>
        <authorList>
            <person name="McCartney M.A."/>
            <person name="Auch B."/>
            <person name="Kono T."/>
            <person name="Mallez S."/>
            <person name="Zhang Y."/>
            <person name="Obille A."/>
            <person name="Becker A."/>
            <person name="Abrahante J.E."/>
            <person name="Garbe J."/>
            <person name="Badalamenti J.P."/>
            <person name="Herman A."/>
            <person name="Mangelson H."/>
            <person name="Liachko I."/>
            <person name="Sullivan S."/>
            <person name="Sone E.D."/>
            <person name="Koren S."/>
            <person name="Silverstein K.A.T."/>
            <person name="Beckman K.B."/>
            <person name="Gohl D.M."/>
        </authorList>
    </citation>
    <scope>NUCLEOTIDE SEQUENCE</scope>
    <source>
        <strain evidence="1">Duluth1</strain>
        <tissue evidence="1">Whole animal</tissue>
    </source>
</reference>
<proteinExistence type="predicted"/>
<accession>A0A9D4NDS3</accession>
<evidence type="ECO:0000313" key="2">
    <source>
        <dbReference type="Proteomes" id="UP000828390"/>
    </source>
</evidence>
<organism evidence="1 2">
    <name type="scientific">Dreissena polymorpha</name>
    <name type="common">Zebra mussel</name>
    <name type="synonym">Mytilus polymorpha</name>
    <dbReference type="NCBI Taxonomy" id="45954"/>
    <lineage>
        <taxon>Eukaryota</taxon>
        <taxon>Metazoa</taxon>
        <taxon>Spiralia</taxon>
        <taxon>Lophotrochozoa</taxon>
        <taxon>Mollusca</taxon>
        <taxon>Bivalvia</taxon>
        <taxon>Autobranchia</taxon>
        <taxon>Heteroconchia</taxon>
        <taxon>Euheterodonta</taxon>
        <taxon>Imparidentia</taxon>
        <taxon>Neoheterodontei</taxon>
        <taxon>Myida</taxon>
        <taxon>Dreissenoidea</taxon>
        <taxon>Dreissenidae</taxon>
        <taxon>Dreissena</taxon>
    </lineage>
</organism>
<name>A0A9D4NDS3_DREPO</name>
<sequence>MMSYGMLLEHSTLTKVWCKPFKNLGKRQHRSASQPTEEELHQDIIGRSSELSALSRPAQPLHSKGKIMLETLYYHHTSICTVGRSIFN</sequence>